<reference evidence="1" key="1">
    <citation type="submission" date="2023-04" db="EMBL/GenBank/DDBJ databases">
        <title>Draft Genome sequencing of Naganishia species isolated from polar environments using Oxford Nanopore Technology.</title>
        <authorList>
            <person name="Leo P."/>
            <person name="Venkateswaran K."/>
        </authorList>
    </citation>
    <scope>NUCLEOTIDE SEQUENCE</scope>
    <source>
        <strain evidence="1">MNA-CCFEE 5425</strain>
    </source>
</reference>
<gene>
    <name evidence="1" type="ORF">QFC22_003999</name>
</gene>
<sequence length="888" mass="94782">MSFPIHIDWPHLPRPHIPPYRGPLLGTTVIRDRINIDGSFLRFLEHVAPGRTLTIVARLVEHDSTFNLDLNGVNLTIVASMYIGHGGGINRDGVNGQPGKAGNTGEDKKGTKAGNGTNGSPSGTISVLAETVSGLHISAKGGAGGAGGRGGPGRPGDNGRIFHKPNGPVFESEPTPGSAGGDGGSGGMGAQGGSVDISAVQFLSEPTVDISGGLGGTAGPGGQGGAWGRTIVGPGSGHPDEDDTSSTRAAAGRVGVQGISGQPGRYTKKILPTAQYWHDVVDLLGRANAEAWAQYRLSVADYYFRAYLPGPNSPHADDLKLAVEEYKAAPQCSPNLAIECTRQLTNISLGINVLGMQRDLDVVPDFDKYIGEFTSFGPLVLQLFATGVSQVLHAVDLQSLQALPMIDKQKAKDALASAKDSNSIAQTERQDVDDSIAELDQKVESVRQEIQGALAEMEHHGITFGQIVKAVGTVAQVATAVISVIGAIPTGGASLIALVPDVIALTKTITDVAPIVSAIFTSGSEDTLKKVKAEYGKVGKDVSTIIDSTKAVVSMVTLIENLAKGTTPDNSKYLALVKRGAELAHELMLQYRQRNLSEMRVAATENTIKRSQDLVELTTQIGDTINLTATTLRIAGLCVIKSAQLKVDILQGFAFEAQRSVEIYTLKDESATLHFDAGYIHPDVEADFREHFISDAQLIAAYTGSWSHIVQPIDLQQDYTSYWATEPAQSDIRRLSFTGSDVERFRQTLTLSFTLEPVELGMDRFDTKAQTVFCSFLGATSPSGVVTCEVRHGNRYSQQRRDGSRSDLYLKSRAMTLPSRTKPLELANVSIGTQPPLTTPQSLPFWGRGVCGRWEVSLPANESATHVVDLTNLAEIQVWIAYQFLARA</sequence>
<dbReference type="Proteomes" id="UP001243375">
    <property type="component" value="Unassembled WGS sequence"/>
</dbReference>
<name>A0ACC2X3D6_9TREE</name>
<comment type="caution">
    <text evidence="1">The sequence shown here is derived from an EMBL/GenBank/DDBJ whole genome shotgun (WGS) entry which is preliminary data.</text>
</comment>
<proteinExistence type="predicted"/>
<dbReference type="EMBL" id="JASBWU010000011">
    <property type="protein sequence ID" value="KAJ9118100.1"/>
    <property type="molecule type" value="Genomic_DNA"/>
</dbReference>
<accession>A0ACC2X3D6</accession>
<evidence type="ECO:0000313" key="2">
    <source>
        <dbReference type="Proteomes" id="UP001243375"/>
    </source>
</evidence>
<organism evidence="1 2">
    <name type="scientific">Naganishia vaughanmartiniae</name>
    <dbReference type="NCBI Taxonomy" id="1424756"/>
    <lineage>
        <taxon>Eukaryota</taxon>
        <taxon>Fungi</taxon>
        <taxon>Dikarya</taxon>
        <taxon>Basidiomycota</taxon>
        <taxon>Agaricomycotina</taxon>
        <taxon>Tremellomycetes</taxon>
        <taxon>Filobasidiales</taxon>
        <taxon>Filobasidiaceae</taxon>
        <taxon>Naganishia</taxon>
    </lineage>
</organism>
<evidence type="ECO:0000313" key="1">
    <source>
        <dbReference type="EMBL" id="KAJ9118100.1"/>
    </source>
</evidence>
<protein>
    <submittedName>
        <fullName evidence="1">Uncharacterized protein</fullName>
    </submittedName>
</protein>
<keyword evidence="2" id="KW-1185">Reference proteome</keyword>